<organism evidence="1 2">
    <name type="scientific">Methanobrevibacter ruminantium (strain ATCC 35063 / DSM 1093 / JCM 13430 / OCM 146 / M1)</name>
    <name type="common">Methanobacterium ruminantium</name>
    <dbReference type="NCBI Taxonomy" id="634498"/>
    <lineage>
        <taxon>Archaea</taxon>
        <taxon>Methanobacteriati</taxon>
        <taxon>Methanobacteriota</taxon>
        <taxon>Methanomada group</taxon>
        <taxon>Methanobacteria</taxon>
        <taxon>Methanobacteriales</taxon>
        <taxon>Methanobacteriaceae</taxon>
        <taxon>Methanobrevibacter</taxon>
    </lineage>
</organism>
<gene>
    <name evidence="1" type="ordered locus">mru_1203</name>
</gene>
<dbReference type="EMBL" id="CP001719">
    <property type="protein sequence ID" value="ADC47053.1"/>
    <property type="molecule type" value="Genomic_DNA"/>
</dbReference>
<dbReference type="AlphaFoldDB" id="D3E3E2"/>
<sequence length="70" mass="7995">MTYNCCLKTSREYTEEGLLNLIAETFDTDVSGLKVENIDSYEDDRGENFIITCSKEEGNMKTIKVFHAYG</sequence>
<dbReference type="HOGENOM" id="CLU_2748235_0_0_2"/>
<accession>D3E3E2</accession>
<dbReference type="GeneID" id="8770854"/>
<keyword evidence="2" id="KW-1185">Reference proteome</keyword>
<dbReference type="PATRIC" id="fig|634498.28.peg.1204"/>
<evidence type="ECO:0000313" key="2">
    <source>
        <dbReference type="Proteomes" id="UP000008680"/>
    </source>
</evidence>
<proteinExistence type="predicted"/>
<dbReference type="RefSeq" id="WP_012956002.1">
    <property type="nucleotide sequence ID" value="NC_013790.1"/>
</dbReference>
<dbReference type="Proteomes" id="UP000008680">
    <property type="component" value="Chromosome"/>
</dbReference>
<evidence type="ECO:0000313" key="1">
    <source>
        <dbReference type="EMBL" id="ADC47053.1"/>
    </source>
</evidence>
<name>D3E3E2_METRM</name>
<dbReference type="KEGG" id="mru:mru_1203"/>
<reference evidence="1 2" key="1">
    <citation type="journal article" date="2010" name="PLoS ONE">
        <title>The genome sequence of the rumen methanogen Methanobrevibacter ruminantium reveals new possibilities for controlling ruminant methane emissions.</title>
        <authorList>
            <person name="Leahy S.C."/>
            <person name="Kelly W.J."/>
            <person name="Altermann E."/>
            <person name="Ronimus R.S."/>
            <person name="Yeoman C.J."/>
            <person name="Pacheco D.M."/>
            <person name="Li D."/>
            <person name="Kong Z."/>
            <person name="McTavish S."/>
            <person name="Sang C."/>
            <person name="Lambie S.C."/>
            <person name="Janssen P.H."/>
            <person name="Dey D."/>
            <person name="Attwood G.T."/>
        </authorList>
    </citation>
    <scope>NUCLEOTIDE SEQUENCE [LARGE SCALE GENOMIC DNA]</scope>
    <source>
        <strain evidence="2">ATCC 35063 / DSM 1093 / JCM 13430 / OCM 146 / M1</strain>
    </source>
</reference>
<protein>
    <submittedName>
        <fullName evidence="1">Uncharacterized protein</fullName>
    </submittedName>
</protein>